<name>A0ABS2PED7_9BACL</name>
<proteinExistence type="predicted"/>
<gene>
    <name evidence="2" type="ORF">JOD17_002797</name>
</gene>
<dbReference type="RefSeq" id="WP_204698410.1">
    <property type="nucleotide sequence ID" value="NZ_JAFBEC010000008.1"/>
</dbReference>
<sequence length="193" mass="22064">MFKGSNKWMLIIPGALMVFLFVGGYFYVSSADRIDHEELKETLTLEGHIEEETVSVHWDWGMLPDGEIEGEEYVGVIFYDDNDEQIHGSEVVDASVTLYQSGNETNELEGDIVDDGVIFSFPNRLDAYTVYGVEGEATIELETTVDRAEVYYLHTWENHAGQRGDDPSFEEPPFPGMDAYDYFYWVKEIEITN</sequence>
<organism evidence="2 3">
    <name type="scientific">Geomicrobium sediminis</name>
    <dbReference type="NCBI Taxonomy" id="1347788"/>
    <lineage>
        <taxon>Bacteria</taxon>
        <taxon>Bacillati</taxon>
        <taxon>Bacillota</taxon>
        <taxon>Bacilli</taxon>
        <taxon>Bacillales</taxon>
        <taxon>Geomicrobium</taxon>
    </lineage>
</organism>
<keyword evidence="1" id="KW-0472">Membrane</keyword>
<reference evidence="2 3" key="1">
    <citation type="submission" date="2021-01" db="EMBL/GenBank/DDBJ databases">
        <title>Genomic Encyclopedia of Type Strains, Phase IV (KMG-IV): sequencing the most valuable type-strain genomes for metagenomic binning, comparative biology and taxonomic classification.</title>
        <authorList>
            <person name="Goeker M."/>
        </authorList>
    </citation>
    <scope>NUCLEOTIDE SEQUENCE [LARGE SCALE GENOMIC DNA]</scope>
    <source>
        <strain evidence="2 3">DSM 25540</strain>
    </source>
</reference>
<keyword evidence="1" id="KW-1133">Transmembrane helix</keyword>
<dbReference type="Proteomes" id="UP000741863">
    <property type="component" value="Unassembled WGS sequence"/>
</dbReference>
<protein>
    <submittedName>
        <fullName evidence="2">Uncharacterized protein</fullName>
    </submittedName>
</protein>
<keyword evidence="1" id="KW-0812">Transmembrane</keyword>
<comment type="caution">
    <text evidence="2">The sequence shown here is derived from an EMBL/GenBank/DDBJ whole genome shotgun (WGS) entry which is preliminary data.</text>
</comment>
<keyword evidence="3" id="KW-1185">Reference proteome</keyword>
<dbReference type="EMBL" id="JAFBEC010000008">
    <property type="protein sequence ID" value="MBM7633701.1"/>
    <property type="molecule type" value="Genomic_DNA"/>
</dbReference>
<evidence type="ECO:0000256" key="1">
    <source>
        <dbReference type="SAM" id="Phobius"/>
    </source>
</evidence>
<evidence type="ECO:0000313" key="2">
    <source>
        <dbReference type="EMBL" id="MBM7633701.1"/>
    </source>
</evidence>
<feature type="transmembrane region" description="Helical" evidence="1">
    <location>
        <begin position="7"/>
        <end position="28"/>
    </location>
</feature>
<evidence type="ECO:0000313" key="3">
    <source>
        <dbReference type="Proteomes" id="UP000741863"/>
    </source>
</evidence>
<accession>A0ABS2PED7</accession>